<dbReference type="InterPro" id="IPR011701">
    <property type="entry name" value="MFS"/>
</dbReference>
<comment type="caution">
    <text evidence="7">The sequence shown here is derived from an EMBL/GenBank/DDBJ whole genome shotgun (WGS) entry which is preliminary data.</text>
</comment>
<feature type="transmembrane region" description="Helical" evidence="5">
    <location>
        <begin position="235"/>
        <end position="254"/>
    </location>
</feature>
<dbReference type="PANTHER" id="PTHR42718">
    <property type="entry name" value="MAJOR FACILITATOR SUPERFAMILY MULTIDRUG TRANSPORTER MFSC"/>
    <property type="match status" value="1"/>
</dbReference>
<protein>
    <submittedName>
        <fullName evidence="7">Putative transmembrane efflux protein</fullName>
    </submittedName>
</protein>
<feature type="transmembrane region" description="Helical" evidence="5">
    <location>
        <begin position="143"/>
        <end position="161"/>
    </location>
</feature>
<dbReference type="SUPFAM" id="SSF103473">
    <property type="entry name" value="MFS general substrate transporter"/>
    <property type="match status" value="1"/>
</dbReference>
<feature type="transmembrane region" description="Helical" evidence="5">
    <location>
        <begin position="112"/>
        <end position="137"/>
    </location>
</feature>
<dbReference type="Proteomes" id="UP000004310">
    <property type="component" value="Unassembled WGS sequence"/>
</dbReference>
<dbReference type="AlphaFoldDB" id="Q0G4T6"/>
<feature type="transmembrane region" description="Helical" evidence="5">
    <location>
        <begin position="43"/>
        <end position="63"/>
    </location>
</feature>
<dbReference type="InterPro" id="IPR036259">
    <property type="entry name" value="MFS_trans_sf"/>
</dbReference>
<dbReference type="PROSITE" id="PS50850">
    <property type="entry name" value="MFS"/>
    <property type="match status" value="1"/>
</dbReference>
<evidence type="ECO:0000259" key="6">
    <source>
        <dbReference type="PROSITE" id="PS50850"/>
    </source>
</evidence>
<keyword evidence="3 5" id="KW-1133">Transmembrane helix</keyword>
<dbReference type="InterPro" id="IPR020846">
    <property type="entry name" value="MFS_dom"/>
</dbReference>
<keyword evidence="2 5" id="KW-0812">Transmembrane</keyword>
<comment type="subcellular location">
    <subcellularLocation>
        <location evidence="1">Membrane</location>
        <topology evidence="1">Multi-pass membrane protein</topology>
    </subcellularLocation>
</comment>
<dbReference type="GO" id="GO:0016020">
    <property type="term" value="C:membrane"/>
    <property type="evidence" value="ECO:0007669"/>
    <property type="project" value="UniProtKB-SubCell"/>
</dbReference>
<feature type="transmembrane region" description="Helical" evidence="5">
    <location>
        <begin position="168"/>
        <end position="192"/>
    </location>
</feature>
<name>Q0G4T6_9HYPH</name>
<dbReference type="EMBL" id="AATP01000001">
    <property type="protein sequence ID" value="EAU43328.1"/>
    <property type="molecule type" value="Genomic_DNA"/>
</dbReference>
<feature type="transmembrane region" description="Helical" evidence="5">
    <location>
        <begin position="83"/>
        <end position="100"/>
    </location>
</feature>
<evidence type="ECO:0000313" key="7">
    <source>
        <dbReference type="EMBL" id="EAU43328.1"/>
    </source>
</evidence>
<feature type="transmembrane region" description="Helical" evidence="5">
    <location>
        <begin position="477"/>
        <end position="496"/>
    </location>
</feature>
<evidence type="ECO:0000256" key="5">
    <source>
        <dbReference type="SAM" id="Phobius"/>
    </source>
</evidence>
<dbReference type="PRINTS" id="PR01036">
    <property type="entry name" value="TCRTETB"/>
</dbReference>
<organism evidence="7 8">
    <name type="scientific">Fulvimarina pelagi HTCC2506</name>
    <dbReference type="NCBI Taxonomy" id="314231"/>
    <lineage>
        <taxon>Bacteria</taxon>
        <taxon>Pseudomonadati</taxon>
        <taxon>Pseudomonadota</taxon>
        <taxon>Alphaproteobacteria</taxon>
        <taxon>Hyphomicrobiales</taxon>
        <taxon>Aurantimonadaceae</taxon>
        <taxon>Fulvimarina</taxon>
    </lineage>
</organism>
<keyword evidence="8" id="KW-1185">Reference proteome</keyword>
<evidence type="ECO:0000256" key="4">
    <source>
        <dbReference type="ARBA" id="ARBA00023136"/>
    </source>
</evidence>
<reference evidence="7 8" key="1">
    <citation type="journal article" date="2010" name="J. Bacteriol.">
        <title>Genome sequence of Fulvimarina pelagi HTCC2506T, a Mn(II)-oxidizing alphaproteobacterium possessing an aerobic anoxygenic photosynthetic gene cluster and Xanthorhodopsin.</title>
        <authorList>
            <person name="Kang I."/>
            <person name="Oh H.M."/>
            <person name="Lim S.I."/>
            <person name="Ferriera S."/>
            <person name="Giovannoni S.J."/>
            <person name="Cho J.C."/>
        </authorList>
    </citation>
    <scope>NUCLEOTIDE SEQUENCE [LARGE SCALE GENOMIC DNA]</scope>
    <source>
        <strain evidence="7 8">HTCC2506</strain>
    </source>
</reference>
<dbReference type="Gene3D" id="1.20.1720.10">
    <property type="entry name" value="Multidrug resistance protein D"/>
    <property type="match status" value="1"/>
</dbReference>
<keyword evidence="4 5" id="KW-0472">Membrane</keyword>
<feature type="domain" description="Major facilitator superfamily (MFS) profile" evidence="6">
    <location>
        <begin position="45"/>
        <end position="496"/>
    </location>
</feature>
<evidence type="ECO:0000256" key="2">
    <source>
        <dbReference type="ARBA" id="ARBA00022692"/>
    </source>
</evidence>
<feature type="transmembrane region" description="Helical" evidence="5">
    <location>
        <begin position="204"/>
        <end position="223"/>
    </location>
</feature>
<evidence type="ECO:0000256" key="1">
    <source>
        <dbReference type="ARBA" id="ARBA00004141"/>
    </source>
</evidence>
<dbReference type="HOGENOM" id="CLU_000960_28_2_5"/>
<proteinExistence type="predicted"/>
<feature type="transmembrane region" description="Helical" evidence="5">
    <location>
        <begin position="445"/>
        <end position="465"/>
    </location>
</feature>
<dbReference type="Gene3D" id="1.20.1250.20">
    <property type="entry name" value="MFS general substrate transporter like domains"/>
    <property type="match status" value="1"/>
</dbReference>
<dbReference type="STRING" id="217511.GCA_001463845_00911"/>
<feature type="transmembrane region" description="Helical" evidence="5">
    <location>
        <begin position="371"/>
        <end position="392"/>
    </location>
</feature>
<dbReference type="CDD" id="cd17321">
    <property type="entry name" value="MFS_MMR_MDR_like"/>
    <property type="match status" value="1"/>
</dbReference>
<dbReference type="eggNOG" id="COG0477">
    <property type="taxonomic scope" value="Bacteria"/>
</dbReference>
<evidence type="ECO:0000313" key="8">
    <source>
        <dbReference type="Proteomes" id="UP000004310"/>
    </source>
</evidence>
<feature type="transmembrane region" description="Helical" evidence="5">
    <location>
        <begin position="305"/>
        <end position="330"/>
    </location>
</feature>
<feature type="transmembrane region" description="Helical" evidence="5">
    <location>
        <begin position="342"/>
        <end position="359"/>
    </location>
</feature>
<accession>Q0G4T6</accession>
<dbReference type="Pfam" id="PF07690">
    <property type="entry name" value="MFS_1"/>
    <property type="match status" value="1"/>
</dbReference>
<dbReference type="GO" id="GO:0022857">
    <property type="term" value="F:transmembrane transporter activity"/>
    <property type="evidence" value="ECO:0007669"/>
    <property type="project" value="InterPro"/>
</dbReference>
<gene>
    <name evidence="7" type="ORF">FP2506_10801</name>
</gene>
<feature type="transmembrane region" description="Helical" evidence="5">
    <location>
        <begin position="398"/>
        <end position="424"/>
    </location>
</feature>
<evidence type="ECO:0000256" key="3">
    <source>
        <dbReference type="ARBA" id="ARBA00022989"/>
    </source>
</evidence>
<feature type="transmembrane region" description="Helical" evidence="5">
    <location>
        <begin position="260"/>
        <end position="284"/>
    </location>
</feature>
<dbReference type="PANTHER" id="PTHR42718:SF39">
    <property type="entry name" value="ACTINORHODIN TRANSPORTER-RELATED"/>
    <property type="match status" value="1"/>
</dbReference>
<sequence>MLSRRRSGDERRSFFAREGRGKAFMLTTTAENKDSLEGDPRRWIILAVLLLAGFMNLVDVTIVNVAVPSLTADLGASSAEIEWVVAAYILSFALGLLPFGRLGDIVGRKRMFLIGISGFTVGSALCGLAPTIGLLIASRFVQGLSSAMMMPQVLALVQVTFSREERGFAFSLFGVTAGMAAVTGPLAGGALIAADIYGLEWRPIFLVNIPIGLFALVMGWRLIPRTRRGDYEPLDLCGVALAALAVFTVVFPLVEGREFGWPWWCFAMMAASLPMATAFVKWEARRARMNKTQLLPISLLTNRHFLLGLTMTATLFAGIPGFFFVTAIFLQVGFGFTPLESGLATTPFSVGVFIASLVSGRFGSAYAKARLVTGPLILASGMIYLLTVVSGVDQTTDHWAFTAPLVLAGLGMGITVAPLFATILTVVDNRDAGSGSGALQTFQQIGGALGVAVLGQIFFGVLGSSSSPETYKASFEAALSVQIALFLTLALLASRLPSGAPEVERLAGEAR</sequence>